<feature type="transmembrane region" description="Helical" evidence="7">
    <location>
        <begin position="138"/>
        <end position="159"/>
    </location>
</feature>
<keyword evidence="3" id="KW-1003">Cell membrane</keyword>
<feature type="transmembrane region" description="Helical" evidence="7">
    <location>
        <begin position="414"/>
        <end position="439"/>
    </location>
</feature>
<keyword evidence="2" id="KW-0813">Transport</keyword>
<evidence type="ECO:0000256" key="5">
    <source>
        <dbReference type="ARBA" id="ARBA00022989"/>
    </source>
</evidence>
<evidence type="ECO:0000256" key="7">
    <source>
        <dbReference type="SAM" id="Phobius"/>
    </source>
</evidence>
<evidence type="ECO:0000256" key="6">
    <source>
        <dbReference type="ARBA" id="ARBA00023136"/>
    </source>
</evidence>
<feature type="transmembrane region" description="Helical" evidence="7">
    <location>
        <begin position="95"/>
        <end position="118"/>
    </location>
</feature>
<evidence type="ECO:0000313" key="8">
    <source>
        <dbReference type="EMBL" id="WVX49871.1"/>
    </source>
</evidence>
<evidence type="ECO:0000256" key="1">
    <source>
        <dbReference type="ARBA" id="ARBA00004429"/>
    </source>
</evidence>
<feature type="transmembrane region" description="Helical" evidence="7">
    <location>
        <begin position="328"/>
        <end position="350"/>
    </location>
</feature>
<reference evidence="8 9" key="1">
    <citation type="submission" date="2015-07" db="EMBL/GenBank/DDBJ databases">
        <authorList>
            <person name="Voget S."/>
            <person name="Dogs M."/>
            <person name="Brinkhoff T.H."/>
            <person name="Daniel R."/>
        </authorList>
    </citation>
    <scope>NUCLEOTIDE SEQUENCE [LARGE SCALE GENOMIC DNA]</scope>
    <source>
        <strain evidence="8 9">B14</strain>
    </source>
</reference>
<feature type="transmembrane region" description="Helical" evidence="7">
    <location>
        <begin position="288"/>
        <end position="308"/>
    </location>
</feature>
<feature type="transmembrane region" description="Helical" evidence="7">
    <location>
        <begin position="389"/>
        <end position="407"/>
    </location>
</feature>
<evidence type="ECO:0000256" key="4">
    <source>
        <dbReference type="ARBA" id="ARBA00022692"/>
    </source>
</evidence>
<dbReference type="InterPro" id="IPR052031">
    <property type="entry name" value="Membrane_Transporter-Flippase"/>
</dbReference>
<keyword evidence="5 7" id="KW-1133">Transmembrane helix</keyword>
<dbReference type="Pfam" id="PF01554">
    <property type="entry name" value="MatE"/>
    <property type="match status" value="2"/>
</dbReference>
<dbReference type="PANTHER" id="PTHR43549:SF3">
    <property type="entry name" value="MULTIDRUG RESISTANCE PROTEIN YPNP-RELATED"/>
    <property type="match status" value="1"/>
</dbReference>
<dbReference type="InterPro" id="IPR048279">
    <property type="entry name" value="MdtK-like"/>
</dbReference>
<dbReference type="InterPro" id="IPR002528">
    <property type="entry name" value="MATE_fam"/>
</dbReference>
<sequence length="461" mass="47288">MSESNKRDLTKGPIWKALAVMSAPMSLGIFSVIAVGLADAYFLGQVSGAALAAVGFIYPVITAVTSLSIGLSAGANAALSQFVGAGETDEDTQRLGIHAIGLGALFSMIIAILIWLIYPMLFASLGASGKVAQEVAAYMPLWALSFPFLVIMMITNSVFRAHGDGTTAPAIMILAAFFGIALNPVFIFGWGPLPEMGTAGAALSTLVGRVVAMIAALWIAWRRGLLGYCGNILAGAYKSASRILAVGVPASLSNAINPAGMALVTAAVATVGDDAVAGFGAAGRIQSILLVPLMALSAGIGPVVGQNWGAEETGRAQSATGWALSVSLAYGAVIGLALFLFATPIAGLLAAGEGDLEYAAQYLRIVGLTMFGYGFVVIANAAMNARDKAIWSMSLSLGRIFVVYLPLAWVGVSLFGYFGIVSAAALANVLGAAAAVYALHCTGLLQVKVPDFIKVKKEKAA</sequence>
<keyword evidence="6 7" id="KW-0472">Membrane</keyword>
<dbReference type="NCBIfam" id="TIGR00797">
    <property type="entry name" value="matE"/>
    <property type="match status" value="1"/>
</dbReference>
<feature type="transmembrane region" description="Helical" evidence="7">
    <location>
        <begin position="49"/>
        <end position="74"/>
    </location>
</feature>
<feature type="transmembrane region" description="Helical" evidence="7">
    <location>
        <begin position="362"/>
        <end position="383"/>
    </location>
</feature>
<gene>
    <name evidence="8" type="primary">mepA_2</name>
    <name evidence="8" type="ORF">ROLI_029660</name>
</gene>
<keyword evidence="9" id="KW-1185">Reference proteome</keyword>
<evidence type="ECO:0000256" key="2">
    <source>
        <dbReference type="ARBA" id="ARBA00022448"/>
    </source>
</evidence>
<feature type="transmembrane region" description="Helical" evidence="7">
    <location>
        <begin position="199"/>
        <end position="221"/>
    </location>
</feature>
<feature type="transmembrane region" description="Helical" evidence="7">
    <location>
        <begin position="171"/>
        <end position="193"/>
    </location>
</feature>
<proteinExistence type="predicted"/>
<dbReference type="PANTHER" id="PTHR43549">
    <property type="entry name" value="MULTIDRUG RESISTANCE PROTEIN YPNP-RELATED"/>
    <property type="match status" value="1"/>
</dbReference>
<comment type="subcellular location">
    <subcellularLocation>
        <location evidence="1">Cell inner membrane</location>
        <topology evidence="1">Multi-pass membrane protein</topology>
    </subcellularLocation>
</comment>
<protein>
    <submittedName>
        <fullName evidence="8">Multidrug export protein MepA</fullName>
    </submittedName>
</protein>
<evidence type="ECO:0000313" key="9">
    <source>
        <dbReference type="Proteomes" id="UP001318682"/>
    </source>
</evidence>
<dbReference type="PIRSF" id="PIRSF006603">
    <property type="entry name" value="DinF"/>
    <property type="match status" value="1"/>
</dbReference>
<dbReference type="EMBL" id="CP143423">
    <property type="protein sequence ID" value="WVX49871.1"/>
    <property type="molecule type" value="Genomic_DNA"/>
</dbReference>
<name>A0ABZ2BX24_9RHOB</name>
<keyword evidence="4 7" id="KW-0812">Transmembrane</keyword>
<evidence type="ECO:0000256" key="3">
    <source>
        <dbReference type="ARBA" id="ARBA00022475"/>
    </source>
</evidence>
<accession>A0ABZ2BX24</accession>
<reference evidence="9" key="2">
    <citation type="submission" date="2024-01" db="EMBL/GenBank/DDBJ databases">
        <title>Roseobacter fucihabitans sp. nov., isolated from the brown alga Fucus spiralis.</title>
        <authorList>
            <person name="Hahnke S."/>
            <person name="Berger M."/>
            <person name="Schlingloff A."/>
            <person name="Athale I."/>
            <person name="Neumann-Schaal M."/>
            <person name="Adenaya A."/>
            <person name="Poehlein A."/>
            <person name="Daniel R."/>
            <person name="Pertersen J."/>
            <person name="Brinkhoff T."/>
        </authorList>
    </citation>
    <scope>NUCLEOTIDE SEQUENCE [LARGE SCALE GENOMIC DNA]</scope>
    <source>
        <strain evidence="9">B14</strain>
    </source>
</reference>
<organism evidence="8 9">
    <name type="scientific">Roseobacter fucihabitans</name>
    <dbReference type="NCBI Taxonomy" id="1537242"/>
    <lineage>
        <taxon>Bacteria</taxon>
        <taxon>Pseudomonadati</taxon>
        <taxon>Pseudomonadota</taxon>
        <taxon>Alphaproteobacteria</taxon>
        <taxon>Rhodobacterales</taxon>
        <taxon>Roseobacteraceae</taxon>
        <taxon>Roseobacter</taxon>
    </lineage>
</organism>
<dbReference type="Proteomes" id="UP001318682">
    <property type="component" value="Chromosome"/>
</dbReference>
<feature type="transmembrane region" description="Helical" evidence="7">
    <location>
        <begin position="21"/>
        <end position="43"/>
    </location>
</feature>